<proteinExistence type="predicted"/>
<accession>A0ABN6B349</accession>
<name>A0ABN6B349_9MYCO</name>
<sequence>MLVNVHMVSPSMTMPAPPPIGTLSSAAAVRGPATANSEAITNAAATRNSRQCVVCKELLPSTIPPMGPGWVSLT</sequence>
<keyword evidence="2" id="KW-1185">Reference proteome</keyword>
<evidence type="ECO:0000313" key="1">
    <source>
        <dbReference type="EMBL" id="BBZ11680.1"/>
    </source>
</evidence>
<dbReference type="EMBL" id="AP022606">
    <property type="protein sequence ID" value="BBZ11680.1"/>
    <property type="molecule type" value="Genomic_DNA"/>
</dbReference>
<organism evidence="1 2">
    <name type="scientific">Mycobacterium branderi</name>
    <dbReference type="NCBI Taxonomy" id="43348"/>
    <lineage>
        <taxon>Bacteria</taxon>
        <taxon>Bacillati</taxon>
        <taxon>Actinomycetota</taxon>
        <taxon>Actinomycetes</taxon>
        <taxon>Mycobacteriales</taxon>
        <taxon>Mycobacteriaceae</taxon>
        <taxon>Mycobacterium</taxon>
    </lineage>
</organism>
<dbReference type="Proteomes" id="UP000467379">
    <property type="component" value="Chromosome"/>
</dbReference>
<evidence type="ECO:0000313" key="2">
    <source>
        <dbReference type="Proteomes" id="UP000467379"/>
    </source>
</evidence>
<reference evidence="1 2" key="1">
    <citation type="journal article" date="2019" name="Emerg. Microbes Infect.">
        <title>Comprehensive subspecies identification of 175 nontuberculous mycobacteria species based on 7547 genomic profiles.</title>
        <authorList>
            <person name="Matsumoto Y."/>
            <person name="Kinjo T."/>
            <person name="Motooka D."/>
            <person name="Nabeya D."/>
            <person name="Jung N."/>
            <person name="Uechi K."/>
            <person name="Horii T."/>
            <person name="Iida T."/>
            <person name="Fujita J."/>
            <person name="Nakamura S."/>
        </authorList>
    </citation>
    <scope>NUCLEOTIDE SEQUENCE [LARGE SCALE GENOMIC DNA]</scope>
    <source>
        <strain evidence="1 2">JCM 12687</strain>
    </source>
</reference>
<gene>
    <name evidence="1" type="ORF">MBRA_18750</name>
</gene>
<protein>
    <submittedName>
        <fullName evidence="1">Uncharacterized protein</fullName>
    </submittedName>
</protein>